<keyword evidence="10" id="KW-1185">Reference proteome</keyword>
<dbReference type="InterPro" id="IPR052337">
    <property type="entry name" value="SAT4-like"/>
</dbReference>
<comment type="similarity">
    <text evidence="5">Belongs to the SAT4 family.</text>
</comment>
<feature type="transmembrane region" description="Helical" evidence="7">
    <location>
        <begin position="44"/>
        <end position="67"/>
    </location>
</feature>
<evidence type="ECO:0000259" key="8">
    <source>
        <dbReference type="Pfam" id="PF20684"/>
    </source>
</evidence>
<sequence length="415" mass="45877">MAEVESRSLELRSIALGAWSLAFVASALRVYVRTFILKRFAVDDWLMMVAMFAFTINTVTCVMATIYGLGGHMADVSPENIETARMWWFACYPSITVALAFSKISVAYYLLRITTQHIHRWIIHVALAATTLSSLVFFIITLGQCNPISFTWRKFTGTGTCVDIERVVEIMYAYSSLTLFTDLAFTLLPAWLVFHLQMNMKTKIALTLILGMASIASTAVILRFPYIPNFRNPDFLFAVSNISLWTQVEAGLSIAAGSFATLRPLFRIMLVKLGMTTDSVPTYGRRGTTDRNHYVSSGGVGSNAFTRSRATARVMFNMTTFSRMDDNEVMSDADIELTGHEREGSLGSTAELHNRKGGVGDYTVQIESQGANGKVRGSGSGDGSDLGTGNHYRRDISDGRVLEIHYIKEFGSGPN</sequence>
<dbReference type="AlphaFoldDB" id="A0A9P8YCL4"/>
<dbReference type="RefSeq" id="XP_046014559.1">
    <property type="nucleotide sequence ID" value="XM_046158646.1"/>
</dbReference>
<name>A0A9P8YCL4_9PEZI</name>
<dbReference type="OrthoDB" id="3923077at2759"/>
<evidence type="ECO:0000313" key="9">
    <source>
        <dbReference type="EMBL" id="KAH7033727.1"/>
    </source>
</evidence>
<feature type="transmembrane region" description="Helical" evidence="7">
    <location>
        <begin position="14"/>
        <end position="32"/>
    </location>
</feature>
<dbReference type="EMBL" id="JAGTJQ010000004">
    <property type="protein sequence ID" value="KAH7033727.1"/>
    <property type="molecule type" value="Genomic_DNA"/>
</dbReference>
<gene>
    <name evidence="9" type="ORF">B0I36DRAFT_362363</name>
</gene>
<dbReference type="PANTHER" id="PTHR33048:SF96">
    <property type="entry name" value="INTEGRAL MEMBRANE PROTEIN"/>
    <property type="match status" value="1"/>
</dbReference>
<evidence type="ECO:0000256" key="2">
    <source>
        <dbReference type="ARBA" id="ARBA00022692"/>
    </source>
</evidence>
<accession>A0A9P8YCL4</accession>
<evidence type="ECO:0000256" key="4">
    <source>
        <dbReference type="ARBA" id="ARBA00023136"/>
    </source>
</evidence>
<dbReference type="Pfam" id="PF20684">
    <property type="entry name" value="Fung_rhodopsin"/>
    <property type="match status" value="1"/>
</dbReference>
<feature type="transmembrane region" description="Helical" evidence="7">
    <location>
        <begin position="122"/>
        <end position="143"/>
    </location>
</feature>
<protein>
    <recommendedName>
        <fullName evidence="8">Rhodopsin domain-containing protein</fullName>
    </recommendedName>
</protein>
<evidence type="ECO:0000256" key="3">
    <source>
        <dbReference type="ARBA" id="ARBA00022989"/>
    </source>
</evidence>
<feature type="transmembrane region" description="Helical" evidence="7">
    <location>
        <begin position="204"/>
        <end position="224"/>
    </location>
</feature>
<evidence type="ECO:0000256" key="1">
    <source>
        <dbReference type="ARBA" id="ARBA00004141"/>
    </source>
</evidence>
<proteinExistence type="inferred from homology"/>
<feature type="transmembrane region" description="Helical" evidence="7">
    <location>
        <begin position="172"/>
        <end position="192"/>
    </location>
</feature>
<keyword evidence="4 7" id="KW-0472">Membrane</keyword>
<organism evidence="9 10">
    <name type="scientific">Microdochium trichocladiopsis</name>
    <dbReference type="NCBI Taxonomy" id="1682393"/>
    <lineage>
        <taxon>Eukaryota</taxon>
        <taxon>Fungi</taxon>
        <taxon>Dikarya</taxon>
        <taxon>Ascomycota</taxon>
        <taxon>Pezizomycotina</taxon>
        <taxon>Sordariomycetes</taxon>
        <taxon>Xylariomycetidae</taxon>
        <taxon>Xylariales</taxon>
        <taxon>Microdochiaceae</taxon>
        <taxon>Microdochium</taxon>
    </lineage>
</organism>
<comment type="caution">
    <text evidence="9">The sequence shown here is derived from an EMBL/GenBank/DDBJ whole genome shotgun (WGS) entry which is preliminary data.</text>
</comment>
<dbReference type="InterPro" id="IPR049326">
    <property type="entry name" value="Rhodopsin_dom_fungi"/>
</dbReference>
<comment type="subcellular location">
    <subcellularLocation>
        <location evidence="1">Membrane</location>
        <topology evidence="1">Multi-pass membrane protein</topology>
    </subcellularLocation>
</comment>
<reference evidence="9" key="1">
    <citation type="journal article" date="2021" name="Nat. Commun.">
        <title>Genetic determinants of endophytism in the Arabidopsis root mycobiome.</title>
        <authorList>
            <person name="Mesny F."/>
            <person name="Miyauchi S."/>
            <person name="Thiergart T."/>
            <person name="Pickel B."/>
            <person name="Atanasova L."/>
            <person name="Karlsson M."/>
            <person name="Huettel B."/>
            <person name="Barry K.W."/>
            <person name="Haridas S."/>
            <person name="Chen C."/>
            <person name="Bauer D."/>
            <person name="Andreopoulos W."/>
            <person name="Pangilinan J."/>
            <person name="LaButti K."/>
            <person name="Riley R."/>
            <person name="Lipzen A."/>
            <person name="Clum A."/>
            <person name="Drula E."/>
            <person name="Henrissat B."/>
            <person name="Kohler A."/>
            <person name="Grigoriev I.V."/>
            <person name="Martin F.M."/>
            <person name="Hacquard S."/>
        </authorList>
    </citation>
    <scope>NUCLEOTIDE SEQUENCE</scope>
    <source>
        <strain evidence="9">MPI-CAGE-CH-0230</strain>
    </source>
</reference>
<dbReference type="GO" id="GO:0016020">
    <property type="term" value="C:membrane"/>
    <property type="evidence" value="ECO:0007669"/>
    <property type="project" value="UniProtKB-SubCell"/>
</dbReference>
<feature type="region of interest" description="Disordered" evidence="6">
    <location>
        <begin position="369"/>
        <end position="392"/>
    </location>
</feature>
<keyword evidence="3 7" id="KW-1133">Transmembrane helix</keyword>
<evidence type="ECO:0000256" key="6">
    <source>
        <dbReference type="SAM" id="MobiDB-lite"/>
    </source>
</evidence>
<dbReference type="Proteomes" id="UP000756346">
    <property type="component" value="Unassembled WGS sequence"/>
</dbReference>
<dbReference type="PANTHER" id="PTHR33048">
    <property type="entry name" value="PTH11-LIKE INTEGRAL MEMBRANE PROTEIN (AFU_ORTHOLOGUE AFUA_5G11245)"/>
    <property type="match status" value="1"/>
</dbReference>
<evidence type="ECO:0000313" key="10">
    <source>
        <dbReference type="Proteomes" id="UP000756346"/>
    </source>
</evidence>
<feature type="transmembrane region" description="Helical" evidence="7">
    <location>
        <begin position="87"/>
        <end position="110"/>
    </location>
</feature>
<feature type="domain" description="Rhodopsin" evidence="8">
    <location>
        <begin position="28"/>
        <end position="267"/>
    </location>
</feature>
<feature type="compositionally biased region" description="Gly residues" evidence="6">
    <location>
        <begin position="376"/>
        <end position="386"/>
    </location>
</feature>
<dbReference type="GeneID" id="70188192"/>
<evidence type="ECO:0000256" key="7">
    <source>
        <dbReference type="SAM" id="Phobius"/>
    </source>
</evidence>
<keyword evidence="2 7" id="KW-0812">Transmembrane</keyword>
<evidence type="ECO:0000256" key="5">
    <source>
        <dbReference type="ARBA" id="ARBA00038359"/>
    </source>
</evidence>